<keyword evidence="4" id="KW-1185">Reference proteome</keyword>
<dbReference type="AlphaFoldDB" id="A0A9P4UX20"/>
<evidence type="ECO:0000313" key="4">
    <source>
        <dbReference type="Proteomes" id="UP000799444"/>
    </source>
</evidence>
<sequence>MSSPTSWIWSPQHDDHYMTVQDTDGKWIYIWAKNIRGRADSGAEEHRPQFSSPTRPHASLTHAVDTQSENQDYVEEGHAYSYQHQSYTQPGAQQRNDHVTGAPAYYPSSQSGGNGFHGSAQVALSHGAQSQPSNGYNFASPLPLPHGQGQMIEGVWGRVPQATNYEELDYSYFVRPAAFFQEGRMISVLFTEPCGSTATKYNDSISYVKFGETVFTQIRRFIVVQPRHEFCFACPVFTYNGRGTTKAGLRPSEHAVVHTVGFPDQPRQDERGINKLPIPVEAVPGVPPLDPMSRIYFGIHHPIQYNVKVKDLGQVPEEFVLRLIAYWNIENNNRTEAVGAI</sequence>
<proteinExistence type="predicted"/>
<reference evidence="3" key="1">
    <citation type="journal article" date="2020" name="Stud. Mycol.">
        <title>101 Dothideomycetes genomes: a test case for predicting lifestyles and emergence of pathogens.</title>
        <authorList>
            <person name="Haridas S."/>
            <person name="Albert R."/>
            <person name="Binder M."/>
            <person name="Bloem J."/>
            <person name="Labutti K."/>
            <person name="Salamov A."/>
            <person name="Andreopoulos B."/>
            <person name="Baker S."/>
            <person name="Barry K."/>
            <person name="Bills G."/>
            <person name="Bluhm B."/>
            <person name="Cannon C."/>
            <person name="Castanera R."/>
            <person name="Culley D."/>
            <person name="Daum C."/>
            <person name="Ezra D."/>
            <person name="Gonzalez J."/>
            <person name="Henrissat B."/>
            <person name="Kuo A."/>
            <person name="Liang C."/>
            <person name="Lipzen A."/>
            <person name="Lutzoni F."/>
            <person name="Magnuson J."/>
            <person name="Mondo S."/>
            <person name="Nolan M."/>
            <person name="Ohm R."/>
            <person name="Pangilinan J."/>
            <person name="Park H.-J."/>
            <person name="Ramirez L."/>
            <person name="Alfaro M."/>
            <person name="Sun H."/>
            <person name="Tritt A."/>
            <person name="Yoshinaga Y."/>
            <person name="Zwiers L.-H."/>
            <person name="Turgeon B."/>
            <person name="Goodwin S."/>
            <person name="Spatafora J."/>
            <person name="Crous P."/>
            <person name="Grigoriev I."/>
        </authorList>
    </citation>
    <scope>NUCLEOTIDE SEQUENCE</scope>
    <source>
        <strain evidence="3">CBS 125425</strain>
    </source>
</reference>
<dbReference type="EMBL" id="ML996277">
    <property type="protein sequence ID" value="KAF2728506.1"/>
    <property type="molecule type" value="Genomic_DNA"/>
</dbReference>
<dbReference type="PANTHER" id="PTHR35391:SF5">
    <property type="entry name" value="DUF6590 DOMAIN-CONTAINING PROTEIN"/>
    <property type="match status" value="1"/>
</dbReference>
<protein>
    <recommendedName>
        <fullName evidence="2">DUF6590 domain-containing protein</fullName>
    </recommendedName>
</protein>
<dbReference type="PANTHER" id="PTHR35391">
    <property type="entry name" value="C2H2-TYPE DOMAIN-CONTAINING PROTEIN-RELATED"/>
    <property type="match status" value="1"/>
</dbReference>
<feature type="domain" description="DUF6590" evidence="2">
    <location>
        <begin position="178"/>
        <end position="323"/>
    </location>
</feature>
<organism evidence="3 4">
    <name type="scientific">Polyplosphaeria fusca</name>
    <dbReference type="NCBI Taxonomy" id="682080"/>
    <lineage>
        <taxon>Eukaryota</taxon>
        <taxon>Fungi</taxon>
        <taxon>Dikarya</taxon>
        <taxon>Ascomycota</taxon>
        <taxon>Pezizomycotina</taxon>
        <taxon>Dothideomycetes</taxon>
        <taxon>Pleosporomycetidae</taxon>
        <taxon>Pleosporales</taxon>
        <taxon>Tetraplosphaeriaceae</taxon>
        <taxon>Polyplosphaeria</taxon>
    </lineage>
</organism>
<feature type="region of interest" description="Disordered" evidence="1">
    <location>
        <begin position="87"/>
        <end position="118"/>
    </location>
</feature>
<evidence type="ECO:0000256" key="1">
    <source>
        <dbReference type="SAM" id="MobiDB-lite"/>
    </source>
</evidence>
<dbReference type="Proteomes" id="UP000799444">
    <property type="component" value="Unassembled WGS sequence"/>
</dbReference>
<gene>
    <name evidence="3" type="ORF">EJ04DRAFT_516542</name>
</gene>
<dbReference type="InterPro" id="IPR046497">
    <property type="entry name" value="DUF6590"/>
</dbReference>
<accession>A0A9P4UX20</accession>
<name>A0A9P4UX20_9PLEO</name>
<evidence type="ECO:0000313" key="3">
    <source>
        <dbReference type="EMBL" id="KAF2728506.1"/>
    </source>
</evidence>
<dbReference type="Pfam" id="PF20233">
    <property type="entry name" value="DUF6590"/>
    <property type="match status" value="1"/>
</dbReference>
<comment type="caution">
    <text evidence="3">The sequence shown here is derived from an EMBL/GenBank/DDBJ whole genome shotgun (WGS) entry which is preliminary data.</text>
</comment>
<feature type="region of interest" description="Disordered" evidence="1">
    <location>
        <begin position="40"/>
        <end position="68"/>
    </location>
</feature>
<dbReference type="OrthoDB" id="3559580at2759"/>
<evidence type="ECO:0000259" key="2">
    <source>
        <dbReference type="Pfam" id="PF20233"/>
    </source>
</evidence>